<dbReference type="GO" id="GO:0008081">
    <property type="term" value="F:phosphoric diester hydrolase activity"/>
    <property type="evidence" value="ECO:0007669"/>
    <property type="project" value="InterPro"/>
</dbReference>
<dbReference type="Proteomes" id="UP000238312">
    <property type="component" value="Unassembled WGS sequence"/>
</dbReference>
<protein>
    <submittedName>
        <fullName evidence="4">Glycerophosphoryl diester phosphodiesterase</fullName>
    </submittedName>
</protein>
<feature type="region of interest" description="Disordered" evidence="1">
    <location>
        <begin position="295"/>
        <end position="314"/>
    </location>
</feature>
<gene>
    <name evidence="4" type="ORF">B0I32_108111</name>
</gene>
<dbReference type="SUPFAM" id="SSF51695">
    <property type="entry name" value="PLC-like phosphodiesterases"/>
    <property type="match status" value="1"/>
</dbReference>
<proteinExistence type="predicted"/>
<dbReference type="InterPro" id="IPR017946">
    <property type="entry name" value="PLC-like_Pdiesterase_TIM-brl"/>
</dbReference>
<evidence type="ECO:0000256" key="1">
    <source>
        <dbReference type="SAM" id="MobiDB-lite"/>
    </source>
</evidence>
<evidence type="ECO:0000259" key="3">
    <source>
        <dbReference type="PROSITE" id="PS51704"/>
    </source>
</evidence>
<name>A0A2T0MZB1_9ACTN</name>
<evidence type="ECO:0000256" key="2">
    <source>
        <dbReference type="SAM" id="SignalP"/>
    </source>
</evidence>
<feature type="chain" id="PRO_5015687082" evidence="2">
    <location>
        <begin position="23"/>
        <end position="314"/>
    </location>
</feature>
<accession>A0A2T0MZB1</accession>
<dbReference type="GO" id="GO:0006629">
    <property type="term" value="P:lipid metabolic process"/>
    <property type="evidence" value="ECO:0007669"/>
    <property type="project" value="InterPro"/>
</dbReference>
<dbReference type="InterPro" id="IPR030395">
    <property type="entry name" value="GP_PDE_dom"/>
</dbReference>
<dbReference type="PANTHER" id="PTHR46211:SF1">
    <property type="entry name" value="GLYCEROPHOSPHODIESTER PHOSPHODIESTERASE, CYTOPLASMIC"/>
    <property type="match status" value="1"/>
</dbReference>
<dbReference type="PROSITE" id="PS51704">
    <property type="entry name" value="GP_PDE"/>
    <property type="match status" value="1"/>
</dbReference>
<sequence>MYRSLGVATAVTLILTATPALAAPRDDLADRVGRAAHPAAHRAAPRVAHRAAHRVAHRVDNIAHRGGAAHAPENTIAACALARAQRADVCEFDVQQTKDGRLVLMHDETLERTTNVEKVFPGRAPWRVADFTLAEIRRLDAGSWFSPRYRGEGVPTLTQALQSVRGTATRLLVEVKHPPYRPDIDRRVAAELQEARELWSGERLTVQAFGWQSMRVLRDMVPGLPIALLGKPAADRLTELARYADGLTVPHAGLTAAYVRKAHKRGMRVYTWSADRSPLIRRLVSYGVDGIMTNRPDRLHEVTGPRPARSASRR</sequence>
<dbReference type="OrthoDB" id="9758957at2"/>
<dbReference type="PANTHER" id="PTHR46211">
    <property type="entry name" value="GLYCEROPHOSPHORYL DIESTER PHOSPHODIESTERASE"/>
    <property type="match status" value="1"/>
</dbReference>
<reference evidence="4 5" key="1">
    <citation type="submission" date="2018-03" db="EMBL/GenBank/DDBJ databases">
        <title>Genomic Encyclopedia of Type Strains, Phase III (KMG-III): the genomes of soil and plant-associated and newly described type strains.</title>
        <authorList>
            <person name="Whitman W."/>
        </authorList>
    </citation>
    <scope>NUCLEOTIDE SEQUENCE [LARGE SCALE GENOMIC DNA]</scope>
    <source>
        <strain evidence="4 5">CGMCC 4.7104</strain>
    </source>
</reference>
<dbReference type="AlphaFoldDB" id="A0A2T0MZB1"/>
<dbReference type="EMBL" id="PVNG01000008">
    <property type="protein sequence ID" value="PRX64750.1"/>
    <property type="molecule type" value="Genomic_DNA"/>
</dbReference>
<keyword evidence="5" id="KW-1185">Reference proteome</keyword>
<comment type="caution">
    <text evidence="4">The sequence shown here is derived from an EMBL/GenBank/DDBJ whole genome shotgun (WGS) entry which is preliminary data.</text>
</comment>
<feature type="domain" description="GP-PDE" evidence="3">
    <location>
        <begin position="59"/>
        <end position="303"/>
    </location>
</feature>
<organism evidence="4 5">
    <name type="scientific">Nonomuraea fuscirosea</name>
    <dbReference type="NCBI Taxonomy" id="1291556"/>
    <lineage>
        <taxon>Bacteria</taxon>
        <taxon>Bacillati</taxon>
        <taxon>Actinomycetota</taxon>
        <taxon>Actinomycetes</taxon>
        <taxon>Streptosporangiales</taxon>
        <taxon>Streptosporangiaceae</taxon>
        <taxon>Nonomuraea</taxon>
    </lineage>
</organism>
<feature type="signal peptide" evidence="2">
    <location>
        <begin position="1"/>
        <end position="22"/>
    </location>
</feature>
<evidence type="ECO:0000313" key="4">
    <source>
        <dbReference type="EMBL" id="PRX64750.1"/>
    </source>
</evidence>
<keyword evidence="2" id="KW-0732">Signal</keyword>
<dbReference type="RefSeq" id="WP_106241318.1">
    <property type="nucleotide sequence ID" value="NZ_PVNG01000008.1"/>
</dbReference>
<evidence type="ECO:0000313" key="5">
    <source>
        <dbReference type="Proteomes" id="UP000238312"/>
    </source>
</evidence>
<dbReference type="Pfam" id="PF03009">
    <property type="entry name" value="GDPD"/>
    <property type="match status" value="1"/>
</dbReference>
<dbReference type="Gene3D" id="3.20.20.190">
    <property type="entry name" value="Phosphatidylinositol (PI) phosphodiesterase"/>
    <property type="match status" value="1"/>
</dbReference>